<dbReference type="InterPro" id="IPR004761">
    <property type="entry name" value="Spore_GerAB"/>
</dbReference>
<evidence type="ECO:0000256" key="3">
    <source>
        <dbReference type="ARBA" id="ARBA00022448"/>
    </source>
</evidence>
<name>A0ABY8UZ67_9BACI</name>
<evidence type="ECO:0000256" key="7">
    <source>
        <dbReference type="ARBA" id="ARBA00023136"/>
    </source>
</evidence>
<feature type="transmembrane region" description="Helical" evidence="8">
    <location>
        <begin position="88"/>
        <end position="112"/>
    </location>
</feature>
<feature type="transmembrane region" description="Helical" evidence="8">
    <location>
        <begin position="146"/>
        <end position="166"/>
    </location>
</feature>
<sequence length="370" mass="42307">MKIQLQVPEGIQIQAFYLIFLIHTTQVGTGIMGISTHIYAEAKQDAWISVIIAGVWVSISVFCMSKILNQYQSADLPGIQVDIFGKWIGKILGTLLALYFFSLLISVLLNYIEVVQVFLFPTIPTWLMCLFLLSLVVYAVLGGVRVIVGVSFLFFIGTFWLVIVLYKPVSLMEWNHFFPIMTTPYSDILQGTFKATYSLVGFETLMFIYPYIQNKQQAHRSVQIGVWSTTLLTLAVVAVTVGYFSGPQLERLIWPTLSMFKIIQFSFLERFDIIAVGIWMIVILPNMITVMWLCTYTFKRIYGLKQKHVLYVSAVLLFFGTILFQDRLQINYFTDKLATVGFYIAFVYPLVLLPIVLGKNYIRRKRGGSQ</sequence>
<keyword evidence="3" id="KW-0813">Transport</keyword>
<dbReference type="Gene3D" id="1.20.1740.10">
    <property type="entry name" value="Amino acid/polyamine transporter I"/>
    <property type="match status" value="1"/>
</dbReference>
<evidence type="ECO:0000256" key="6">
    <source>
        <dbReference type="ARBA" id="ARBA00022989"/>
    </source>
</evidence>
<organism evidence="9 10">
    <name type="scientific">Pontibacillus chungwhensis</name>
    <dbReference type="NCBI Taxonomy" id="265426"/>
    <lineage>
        <taxon>Bacteria</taxon>
        <taxon>Bacillati</taxon>
        <taxon>Bacillota</taxon>
        <taxon>Bacilli</taxon>
        <taxon>Bacillales</taxon>
        <taxon>Bacillaceae</taxon>
        <taxon>Pontibacillus</taxon>
    </lineage>
</organism>
<dbReference type="PANTHER" id="PTHR34975:SF2">
    <property type="entry name" value="SPORE GERMINATION PROTEIN A2"/>
    <property type="match status" value="1"/>
</dbReference>
<evidence type="ECO:0000256" key="5">
    <source>
        <dbReference type="ARBA" id="ARBA00022692"/>
    </source>
</evidence>
<dbReference type="Pfam" id="PF03845">
    <property type="entry name" value="Spore_permease"/>
    <property type="match status" value="1"/>
</dbReference>
<dbReference type="Proteomes" id="UP001236652">
    <property type="component" value="Chromosome"/>
</dbReference>
<dbReference type="NCBIfam" id="TIGR00912">
    <property type="entry name" value="2A0309"/>
    <property type="match status" value="1"/>
</dbReference>
<keyword evidence="4" id="KW-0309">Germination</keyword>
<feature type="transmembrane region" description="Helical" evidence="8">
    <location>
        <begin position="308"/>
        <end position="325"/>
    </location>
</feature>
<keyword evidence="6 8" id="KW-1133">Transmembrane helix</keyword>
<proteinExistence type="inferred from homology"/>
<feature type="transmembrane region" description="Helical" evidence="8">
    <location>
        <begin position="195"/>
        <end position="212"/>
    </location>
</feature>
<evidence type="ECO:0000256" key="1">
    <source>
        <dbReference type="ARBA" id="ARBA00004141"/>
    </source>
</evidence>
<dbReference type="RefSeq" id="WP_231418566.1">
    <property type="nucleotide sequence ID" value="NZ_CP126446.1"/>
</dbReference>
<evidence type="ECO:0000313" key="10">
    <source>
        <dbReference type="Proteomes" id="UP001236652"/>
    </source>
</evidence>
<evidence type="ECO:0000256" key="2">
    <source>
        <dbReference type="ARBA" id="ARBA00007998"/>
    </source>
</evidence>
<protein>
    <submittedName>
        <fullName evidence="9">GerAB/ArcD/ProY family transporter</fullName>
    </submittedName>
</protein>
<comment type="subcellular location">
    <subcellularLocation>
        <location evidence="1">Membrane</location>
        <topology evidence="1">Multi-pass membrane protein</topology>
    </subcellularLocation>
</comment>
<feature type="transmembrane region" description="Helical" evidence="8">
    <location>
        <begin position="118"/>
        <end position="141"/>
    </location>
</feature>
<reference evidence="9 10" key="1">
    <citation type="submission" date="2023-05" db="EMBL/GenBank/DDBJ databases">
        <title>Comparative genomics reveals the evidence of polycyclic aromatic hydrocarbons degradation in moderately halophilic genus Pontibacillus.</title>
        <authorList>
            <person name="Yang H."/>
            <person name="Qian Z."/>
        </authorList>
    </citation>
    <scope>NUCLEOTIDE SEQUENCE [LARGE SCALE GENOMIC DNA]</scope>
    <source>
        <strain evidence="10">HN14</strain>
    </source>
</reference>
<evidence type="ECO:0000256" key="8">
    <source>
        <dbReference type="SAM" id="Phobius"/>
    </source>
</evidence>
<dbReference type="EMBL" id="CP126446">
    <property type="protein sequence ID" value="WIF98797.1"/>
    <property type="molecule type" value="Genomic_DNA"/>
</dbReference>
<feature type="transmembrane region" description="Helical" evidence="8">
    <location>
        <begin position="337"/>
        <end position="357"/>
    </location>
</feature>
<feature type="transmembrane region" description="Helical" evidence="8">
    <location>
        <begin position="46"/>
        <end position="68"/>
    </location>
</feature>
<feature type="transmembrane region" description="Helical" evidence="8">
    <location>
        <begin position="15"/>
        <end position="40"/>
    </location>
</feature>
<evidence type="ECO:0000256" key="4">
    <source>
        <dbReference type="ARBA" id="ARBA00022544"/>
    </source>
</evidence>
<keyword evidence="7 8" id="KW-0472">Membrane</keyword>
<gene>
    <name evidence="9" type="ORF">QNI29_03850</name>
</gene>
<feature type="transmembrane region" description="Helical" evidence="8">
    <location>
        <begin position="273"/>
        <end position="296"/>
    </location>
</feature>
<feature type="transmembrane region" description="Helical" evidence="8">
    <location>
        <begin position="224"/>
        <end position="244"/>
    </location>
</feature>
<keyword evidence="10" id="KW-1185">Reference proteome</keyword>
<comment type="similarity">
    <text evidence="2">Belongs to the amino acid-polyamine-organocation (APC) superfamily. Spore germination protein (SGP) (TC 2.A.3.9) family.</text>
</comment>
<evidence type="ECO:0000313" key="9">
    <source>
        <dbReference type="EMBL" id="WIF98797.1"/>
    </source>
</evidence>
<dbReference type="PANTHER" id="PTHR34975">
    <property type="entry name" value="SPORE GERMINATION PROTEIN A2"/>
    <property type="match status" value="1"/>
</dbReference>
<accession>A0ABY8UZ67</accession>
<keyword evidence="5 8" id="KW-0812">Transmembrane</keyword>